<name>A0A1F8C0V2_9BACT</name>
<dbReference type="Gene3D" id="3.40.50.2000">
    <property type="entry name" value="Glycogen Phosphorylase B"/>
    <property type="match status" value="1"/>
</dbReference>
<dbReference type="Proteomes" id="UP000178429">
    <property type="component" value="Unassembled WGS sequence"/>
</dbReference>
<dbReference type="PANTHER" id="PTHR45919">
    <property type="entry name" value="GDP-MAN:MAN(3)GLCNAC(2)-PP-DOL ALPHA-1,2-MANNOSYLTRANSFERASE"/>
    <property type="match status" value="1"/>
</dbReference>
<dbReference type="Pfam" id="PF00534">
    <property type="entry name" value="Glycos_transf_1"/>
    <property type="match status" value="1"/>
</dbReference>
<evidence type="ECO:0000313" key="3">
    <source>
        <dbReference type="Proteomes" id="UP000178429"/>
    </source>
</evidence>
<feature type="domain" description="Glycosyl transferase family 1" evidence="1">
    <location>
        <begin position="149"/>
        <end position="322"/>
    </location>
</feature>
<dbReference type="SUPFAM" id="SSF53756">
    <property type="entry name" value="UDP-Glycosyltransferase/glycogen phosphorylase"/>
    <property type="match status" value="1"/>
</dbReference>
<reference evidence="2 3" key="1">
    <citation type="journal article" date="2016" name="Nat. Commun.">
        <title>Thousands of microbial genomes shed light on interconnected biogeochemical processes in an aquifer system.</title>
        <authorList>
            <person name="Anantharaman K."/>
            <person name="Brown C.T."/>
            <person name="Hug L.A."/>
            <person name="Sharon I."/>
            <person name="Castelle C.J."/>
            <person name="Probst A.J."/>
            <person name="Thomas B.C."/>
            <person name="Singh A."/>
            <person name="Wilkins M.J."/>
            <person name="Karaoz U."/>
            <person name="Brodie E.L."/>
            <person name="Williams K.H."/>
            <person name="Hubbard S.S."/>
            <person name="Banfield J.F."/>
        </authorList>
    </citation>
    <scope>NUCLEOTIDE SEQUENCE [LARGE SCALE GENOMIC DNA]</scope>
</reference>
<dbReference type="EMBL" id="MGHL01000007">
    <property type="protein sequence ID" value="OGM69957.1"/>
    <property type="molecule type" value="Genomic_DNA"/>
</dbReference>
<dbReference type="InterPro" id="IPR001296">
    <property type="entry name" value="Glyco_trans_1"/>
</dbReference>
<organism evidence="2 3">
    <name type="scientific">Candidatus Woesebacteria bacterium RIFCSPLOWO2_01_FULL_44_14</name>
    <dbReference type="NCBI Taxonomy" id="1802525"/>
    <lineage>
        <taxon>Bacteria</taxon>
        <taxon>Candidatus Woeseibacteriota</taxon>
    </lineage>
</organism>
<evidence type="ECO:0000259" key="1">
    <source>
        <dbReference type="Pfam" id="PF00534"/>
    </source>
</evidence>
<protein>
    <recommendedName>
        <fullName evidence="1">Glycosyl transferase family 1 domain-containing protein</fullName>
    </recommendedName>
</protein>
<sequence>MRAGIYNPYLDTLGGGERYTLAVAATLVSVGYDVDLESKDPQILAKLAQRFGVDTRGMRVVESINRGSGYEVCFWLSDGSIPRLMARNNILHFQRPFWNVDGKSLLNRMKFFRINSVVVNSKFTKKWIDREFPKESIVIYPPVDVAAFRPKKKENIILYVGRFSRLEQSKRQDILIESFKKLYDRGLKEWKLVLAGGVEVGVGDWLSQLKESAKTYPIKIMESPDFGELKQLYGKTKIFWSAAGFGVDENRQPNKVEHFGISVVEAMAAGAVPIAYAAGGHKEIIEDGKNGYLWTKESDFRGFTRKLANDPKLMKQLARQAQSDAQKYGYERFKKEFFALL</sequence>
<dbReference type="GO" id="GO:0004377">
    <property type="term" value="F:GDP-Man:Man(3)GlcNAc(2)-PP-Dol alpha-1,2-mannosyltransferase activity"/>
    <property type="evidence" value="ECO:0007669"/>
    <property type="project" value="InterPro"/>
</dbReference>
<dbReference type="GO" id="GO:0006487">
    <property type="term" value="P:protein N-linked glycosylation"/>
    <property type="evidence" value="ECO:0007669"/>
    <property type="project" value="TreeGrafter"/>
</dbReference>
<dbReference type="InterPro" id="IPR038013">
    <property type="entry name" value="ALG11"/>
</dbReference>
<accession>A0A1F8C0V2</accession>
<dbReference type="STRING" id="1802525.A2975_05110"/>
<gene>
    <name evidence="2" type="ORF">A2975_05110</name>
</gene>
<dbReference type="CDD" id="cd03801">
    <property type="entry name" value="GT4_PimA-like"/>
    <property type="match status" value="1"/>
</dbReference>
<dbReference type="AlphaFoldDB" id="A0A1F8C0V2"/>
<dbReference type="PANTHER" id="PTHR45919:SF1">
    <property type="entry name" value="GDP-MAN:MAN(3)GLCNAC(2)-PP-DOL ALPHA-1,2-MANNOSYLTRANSFERASE"/>
    <property type="match status" value="1"/>
</dbReference>
<dbReference type="GO" id="GO:0016020">
    <property type="term" value="C:membrane"/>
    <property type="evidence" value="ECO:0007669"/>
    <property type="project" value="TreeGrafter"/>
</dbReference>
<comment type="caution">
    <text evidence="2">The sequence shown here is derived from an EMBL/GenBank/DDBJ whole genome shotgun (WGS) entry which is preliminary data.</text>
</comment>
<evidence type="ECO:0000313" key="2">
    <source>
        <dbReference type="EMBL" id="OGM69957.1"/>
    </source>
</evidence>
<proteinExistence type="predicted"/>